<dbReference type="AlphaFoldDB" id="A0A0C3CKD9"/>
<name>A0A0C3CKD9_PILCF</name>
<feature type="domain" description="Integrase zinc-binding" evidence="1">
    <location>
        <begin position="197"/>
        <end position="233"/>
    </location>
</feature>
<dbReference type="HOGENOM" id="CLU_102427_0_0_1"/>
<dbReference type="OrthoDB" id="446925at2759"/>
<organism evidence="2 3">
    <name type="scientific">Piloderma croceum (strain F 1598)</name>
    <dbReference type="NCBI Taxonomy" id="765440"/>
    <lineage>
        <taxon>Eukaryota</taxon>
        <taxon>Fungi</taxon>
        <taxon>Dikarya</taxon>
        <taxon>Basidiomycota</taxon>
        <taxon>Agaricomycotina</taxon>
        <taxon>Agaricomycetes</taxon>
        <taxon>Agaricomycetidae</taxon>
        <taxon>Atheliales</taxon>
        <taxon>Atheliaceae</taxon>
        <taxon>Piloderma</taxon>
    </lineage>
</organism>
<evidence type="ECO:0000313" key="3">
    <source>
        <dbReference type="Proteomes" id="UP000054166"/>
    </source>
</evidence>
<dbReference type="Gene3D" id="1.10.340.70">
    <property type="match status" value="1"/>
</dbReference>
<reference evidence="3" key="2">
    <citation type="submission" date="2015-01" db="EMBL/GenBank/DDBJ databases">
        <title>Evolutionary Origins and Diversification of the Mycorrhizal Mutualists.</title>
        <authorList>
            <consortium name="DOE Joint Genome Institute"/>
            <consortium name="Mycorrhizal Genomics Consortium"/>
            <person name="Kohler A."/>
            <person name="Kuo A."/>
            <person name="Nagy L.G."/>
            <person name="Floudas D."/>
            <person name="Copeland A."/>
            <person name="Barry K.W."/>
            <person name="Cichocki N."/>
            <person name="Veneault-Fourrey C."/>
            <person name="LaButti K."/>
            <person name="Lindquist E.A."/>
            <person name="Lipzen A."/>
            <person name="Lundell T."/>
            <person name="Morin E."/>
            <person name="Murat C."/>
            <person name="Riley R."/>
            <person name="Ohm R."/>
            <person name="Sun H."/>
            <person name="Tunlid A."/>
            <person name="Henrissat B."/>
            <person name="Grigoriev I.V."/>
            <person name="Hibbett D.S."/>
            <person name="Martin F."/>
        </authorList>
    </citation>
    <scope>NUCLEOTIDE SEQUENCE [LARGE SCALE GENOMIC DNA]</scope>
    <source>
        <strain evidence="3">F 1598</strain>
    </source>
</reference>
<reference evidence="2 3" key="1">
    <citation type="submission" date="2014-04" db="EMBL/GenBank/DDBJ databases">
        <authorList>
            <consortium name="DOE Joint Genome Institute"/>
            <person name="Kuo A."/>
            <person name="Tarkka M."/>
            <person name="Buscot F."/>
            <person name="Kohler A."/>
            <person name="Nagy L.G."/>
            <person name="Floudas D."/>
            <person name="Copeland A."/>
            <person name="Barry K.W."/>
            <person name="Cichocki N."/>
            <person name="Veneault-Fourrey C."/>
            <person name="LaButti K."/>
            <person name="Lindquist E.A."/>
            <person name="Lipzen A."/>
            <person name="Lundell T."/>
            <person name="Morin E."/>
            <person name="Murat C."/>
            <person name="Sun H."/>
            <person name="Tunlid A."/>
            <person name="Henrissat B."/>
            <person name="Grigoriev I.V."/>
            <person name="Hibbett D.S."/>
            <person name="Martin F."/>
            <person name="Nordberg H.P."/>
            <person name="Cantor M.N."/>
            <person name="Hua S.X."/>
        </authorList>
    </citation>
    <scope>NUCLEOTIDE SEQUENCE [LARGE SCALE GENOMIC DNA]</scope>
    <source>
        <strain evidence="2 3">F 1598</strain>
    </source>
</reference>
<protein>
    <recommendedName>
        <fullName evidence="1">Integrase zinc-binding domain-containing protein</fullName>
    </recommendedName>
</protein>
<dbReference type="Proteomes" id="UP000054166">
    <property type="component" value="Unassembled WGS sequence"/>
</dbReference>
<gene>
    <name evidence="2" type="ORF">PILCRDRAFT_1500</name>
</gene>
<dbReference type="InParanoid" id="A0A0C3CKD9"/>
<accession>A0A0C3CKD9</accession>
<dbReference type="InterPro" id="IPR041588">
    <property type="entry name" value="Integrase_H2C2"/>
</dbReference>
<dbReference type="EMBL" id="KN832973">
    <property type="protein sequence ID" value="KIM90132.1"/>
    <property type="molecule type" value="Genomic_DNA"/>
</dbReference>
<evidence type="ECO:0000259" key="1">
    <source>
        <dbReference type="Pfam" id="PF17921"/>
    </source>
</evidence>
<proteinExistence type="predicted"/>
<sequence>MKRYLIGVHNLIVEVDARYIKGMLANPDLHPGASINCWILAILTFHFELIPVPGTNHGPDGLSRRVPQPGDEPDPPDDIDNWIDELYGFMHMINYVPPHRPQQSSIAIFVSEVADITLPADEGASISYADVPRTVAAQLADDRLVLVRSWLDNLRRPPDLSDAEYATFVRYCMSFFVHSGKLWRKDSQGQHKLVATPSSRMTVLRAAHDDVAHKGFYATFSLIILRFWWPHMQHVDSANFDKSATS</sequence>
<dbReference type="STRING" id="765440.A0A0C3CKD9"/>
<evidence type="ECO:0000313" key="2">
    <source>
        <dbReference type="EMBL" id="KIM90132.1"/>
    </source>
</evidence>
<dbReference type="Pfam" id="PF17921">
    <property type="entry name" value="Integrase_H2C2"/>
    <property type="match status" value="1"/>
</dbReference>
<keyword evidence="3" id="KW-1185">Reference proteome</keyword>